<comment type="caution">
    <text evidence="1">The sequence shown here is derived from an EMBL/GenBank/DDBJ whole genome shotgun (WGS) entry which is preliminary data.</text>
</comment>
<dbReference type="EMBL" id="JAENHO010000003">
    <property type="protein sequence ID" value="MBL7254700.1"/>
    <property type="molecule type" value="Genomic_DNA"/>
</dbReference>
<gene>
    <name evidence="1" type="ORF">JKJ07_10290</name>
</gene>
<evidence type="ECO:0008006" key="3">
    <source>
        <dbReference type="Google" id="ProtNLM"/>
    </source>
</evidence>
<sequence>MAQWAVIIPAERWATERLFHHDTVTVTGGAGRVGPDDEVLLVAGGDVVALTQAVRGDGDDLVLAYVRRAFDAPVPAGELGLSDDAGVAPVEPELFRRLAAAIGQVGAAGDKKTWFVSVALPIEAATPAEAVRQFWSHVLELGPVELPTYVWPSGDELAMQAFVLGAEANQDPEEEDEEEEED</sequence>
<keyword evidence="2" id="KW-1185">Reference proteome</keyword>
<evidence type="ECO:0000313" key="2">
    <source>
        <dbReference type="Proteomes" id="UP000598996"/>
    </source>
</evidence>
<proteinExistence type="predicted"/>
<organism evidence="1 2">
    <name type="scientific">Paractinoplanes lichenicola</name>
    <dbReference type="NCBI Taxonomy" id="2802976"/>
    <lineage>
        <taxon>Bacteria</taxon>
        <taxon>Bacillati</taxon>
        <taxon>Actinomycetota</taxon>
        <taxon>Actinomycetes</taxon>
        <taxon>Micromonosporales</taxon>
        <taxon>Micromonosporaceae</taxon>
        <taxon>Paractinoplanes</taxon>
    </lineage>
</organism>
<reference evidence="1 2" key="1">
    <citation type="submission" date="2021-01" db="EMBL/GenBank/DDBJ databases">
        <title>Actinoplanes sp. nov. LDG1-01 isolated from lichen.</title>
        <authorList>
            <person name="Saeng-In P."/>
            <person name="Phongsopitanun W."/>
            <person name="Kanchanasin P."/>
            <person name="Yuki M."/>
            <person name="Kudo T."/>
            <person name="Ohkuma M."/>
            <person name="Tanasupawat S."/>
        </authorList>
    </citation>
    <scope>NUCLEOTIDE SEQUENCE [LARGE SCALE GENOMIC DNA]</scope>
    <source>
        <strain evidence="1 2">LDG1-01</strain>
    </source>
</reference>
<dbReference type="Proteomes" id="UP000598996">
    <property type="component" value="Unassembled WGS sequence"/>
</dbReference>
<dbReference type="RefSeq" id="WP_202991223.1">
    <property type="nucleotide sequence ID" value="NZ_JAENHO010000003.1"/>
</dbReference>
<name>A0ABS1VK92_9ACTN</name>
<protein>
    <recommendedName>
        <fullName evidence="3">DUF4265 domain-containing protein</fullName>
    </recommendedName>
</protein>
<accession>A0ABS1VK92</accession>
<evidence type="ECO:0000313" key="1">
    <source>
        <dbReference type="EMBL" id="MBL7254700.1"/>
    </source>
</evidence>